<evidence type="ECO:0000313" key="1">
    <source>
        <dbReference type="EMBL" id="ROW49242.1"/>
    </source>
</evidence>
<proteinExistence type="predicted"/>
<accession>A0A423XPM9</accession>
<name>A0A423XPM9_9ENTR</name>
<evidence type="ECO:0000313" key="2">
    <source>
        <dbReference type="Proteomes" id="UP000285793"/>
    </source>
</evidence>
<feature type="non-terminal residue" evidence="1">
    <location>
        <position position="105"/>
    </location>
</feature>
<dbReference type="Proteomes" id="UP000285793">
    <property type="component" value="Unassembled WGS sequence"/>
</dbReference>
<reference evidence="1 2" key="1">
    <citation type="journal article" date="2018" name="Front. Microbiol.">
        <title>An Investigation of an Acute Gastroenteritis Outbreak: Cronobacter sakazakii, a Potential Cause of Food-Borne Illness.</title>
        <authorList>
            <person name="Yong W."/>
            <person name="Guo B."/>
            <person name="Shi X."/>
            <person name="Cheng T."/>
            <person name="Chen M."/>
            <person name="Jiang X."/>
            <person name="Ye Y."/>
            <person name="Wang J."/>
            <person name="Xie G."/>
            <person name="Ding J."/>
        </authorList>
    </citation>
    <scope>NUCLEOTIDE SEQUENCE [LARGE SCALE GENOMIC DNA]</scope>
    <source>
        <strain evidence="1 2">S1</strain>
    </source>
</reference>
<comment type="caution">
    <text evidence="1">The sequence shown here is derived from an EMBL/GenBank/DDBJ whole genome shotgun (WGS) entry which is preliminary data.</text>
</comment>
<dbReference type="AlphaFoldDB" id="A0A423XPM9"/>
<dbReference type="EMBL" id="PQJL01000249">
    <property type="protein sequence ID" value="ROW49242.1"/>
    <property type="molecule type" value="Genomic_DNA"/>
</dbReference>
<gene>
    <name evidence="1" type="ORF">C3E80_22195</name>
</gene>
<sequence length="105" mass="11570">IQLSRIEDKYLHDIIKTGEEGLGLKFSAEVKKSIVEISNGFPYFTHLIGKELADIALSSGLNEINSDVLPAALKRAVVNTAGQLKRDYEDAVTSSRTDVYPSILY</sequence>
<dbReference type="GO" id="GO:0003677">
    <property type="term" value="F:DNA binding"/>
    <property type="evidence" value="ECO:0007669"/>
    <property type="project" value="UniProtKB-KW"/>
</dbReference>
<keyword evidence="1" id="KW-0238">DNA-binding</keyword>
<organism evidence="1 2">
    <name type="scientific">Cronobacter malonaticus</name>
    <dbReference type="NCBI Taxonomy" id="413503"/>
    <lineage>
        <taxon>Bacteria</taxon>
        <taxon>Pseudomonadati</taxon>
        <taxon>Pseudomonadota</taxon>
        <taxon>Gammaproteobacteria</taxon>
        <taxon>Enterobacterales</taxon>
        <taxon>Enterobacteriaceae</taxon>
        <taxon>Cronobacter</taxon>
    </lineage>
</organism>
<protein>
    <submittedName>
        <fullName evidence="1">DNA-binding protein</fullName>
    </submittedName>
</protein>
<feature type="non-terminal residue" evidence="1">
    <location>
        <position position="1"/>
    </location>
</feature>